<reference evidence="3 4" key="1">
    <citation type="submission" date="2019-06" db="EMBL/GenBank/DDBJ databases">
        <title>Draft genomes of female and male turbot (Scophthalmus maximus).</title>
        <authorList>
            <person name="Xu H."/>
            <person name="Xu X.-W."/>
            <person name="Shao C."/>
            <person name="Chen S."/>
        </authorList>
    </citation>
    <scope>NUCLEOTIDE SEQUENCE [LARGE SCALE GENOMIC DNA]</scope>
    <source>
        <strain evidence="3">Ysfricsl-2016a</strain>
        <tissue evidence="3">Blood</tissue>
    </source>
</reference>
<evidence type="ECO:0000313" key="3">
    <source>
        <dbReference type="EMBL" id="KAF0021659.1"/>
    </source>
</evidence>
<keyword evidence="2" id="KW-0732">Signal</keyword>
<name>A0A6A4RN30_SCOMX</name>
<comment type="caution">
    <text evidence="3">The sequence shown here is derived from an EMBL/GenBank/DDBJ whole genome shotgun (WGS) entry which is preliminary data.</text>
</comment>
<gene>
    <name evidence="3" type="ORF">F2P81_026088</name>
</gene>
<feature type="chain" id="PRO_5025681754" description="Secreted protein" evidence="2">
    <location>
        <begin position="17"/>
        <end position="113"/>
    </location>
</feature>
<dbReference type="EMBL" id="VEVO01003363">
    <property type="protein sequence ID" value="KAF0021659.1"/>
    <property type="molecule type" value="Genomic_DNA"/>
</dbReference>
<feature type="region of interest" description="Disordered" evidence="1">
    <location>
        <begin position="94"/>
        <end position="113"/>
    </location>
</feature>
<protein>
    <recommendedName>
        <fullName evidence="5">Secreted protein</fullName>
    </recommendedName>
</protein>
<evidence type="ECO:0000256" key="1">
    <source>
        <dbReference type="SAM" id="MobiDB-lite"/>
    </source>
</evidence>
<proteinExistence type="predicted"/>
<organism evidence="3 4">
    <name type="scientific">Scophthalmus maximus</name>
    <name type="common">Turbot</name>
    <name type="synonym">Psetta maxima</name>
    <dbReference type="NCBI Taxonomy" id="52904"/>
    <lineage>
        <taxon>Eukaryota</taxon>
        <taxon>Metazoa</taxon>
        <taxon>Chordata</taxon>
        <taxon>Craniata</taxon>
        <taxon>Vertebrata</taxon>
        <taxon>Euteleostomi</taxon>
        <taxon>Actinopterygii</taxon>
        <taxon>Neopterygii</taxon>
        <taxon>Teleostei</taxon>
        <taxon>Neoteleostei</taxon>
        <taxon>Acanthomorphata</taxon>
        <taxon>Carangaria</taxon>
        <taxon>Pleuronectiformes</taxon>
        <taxon>Pleuronectoidei</taxon>
        <taxon>Scophthalmidae</taxon>
        <taxon>Scophthalmus</taxon>
    </lineage>
</organism>
<dbReference type="AlphaFoldDB" id="A0A6A4RN30"/>
<feature type="signal peptide" evidence="2">
    <location>
        <begin position="1"/>
        <end position="16"/>
    </location>
</feature>
<evidence type="ECO:0000313" key="4">
    <source>
        <dbReference type="Proteomes" id="UP000438429"/>
    </source>
</evidence>
<dbReference type="Proteomes" id="UP000438429">
    <property type="component" value="Unassembled WGS sequence"/>
</dbReference>
<evidence type="ECO:0008006" key="5">
    <source>
        <dbReference type="Google" id="ProtNLM"/>
    </source>
</evidence>
<accession>A0A6A4RN30</accession>
<sequence length="113" mass="12944">MLFLCLFFVSITPVCAPSGPLLSCYLLWHKAPWHNKPPSSIRSHSSFTVTPEHGRRWLFAARLPARYSRAAASFKSIPSKHEYQSTVVHKKQSLDLTQDANEHNKSPVMFHRK</sequence>
<evidence type="ECO:0000256" key="2">
    <source>
        <dbReference type="SAM" id="SignalP"/>
    </source>
</evidence>